<evidence type="ECO:0000313" key="1">
    <source>
        <dbReference type="EMBL" id="USG67768.1"/>
    </source>
</evidence>
<name>A0ABY4WKS6_9BACL</name>
<dbReference type="Proteomes" id="UP001056500">
    <property type="component" value="Chromosome"/>
</dbReference>
<organism evidence="1 2">
    <name type="scientific">Brevibacillus ruminantium</name>
    <dbReference type="NCBI Taxonomy" id="2950604"/>
    <lineage>
        <taxon>Bacteria</taxon>
        <taxon>Bacillati</taxon>
        <taxon>Bacillota</taxon>
        <taxon>Bacilli</taxon>
        <taxon>Bacillales</taxon>
        <taxon>Paenibacillaceae</taxon>
        <taxon>Brevibacillus</taxon>
    </lineage>
</organism>
<gene>
    <name evidence="1" type="ORF">NDK47_11025</name>
</gene>
<protein>
    <submittedName>
        <fullName evidence="1">Uncharacterized protein</fullName>
    </submittedName>
</protein>
<evidence type="ECO:0000313" key="2">
    <source>
        <dbReference type="Proteomes" id="UP001056500"/>
    </source>
</evidence>
<sequence length="53" mass="6208">MLDKAPEEGSWRKQAADIYQCDEESTSWGSVPIPSRFVIREVKYVSYRTRGKR</sequence>
<dbReference type="RefSeq" id="WP_251874862.1">
    <property type="nucleotide sequence ID" value="NZ_CP098755.1"/>
</dbReference>
<reference evidence="1" key="1">
    <citation type="submission" date="2022-06" db="EMBL/GenBank/DDBJ databases">
        <title>Genome sequencing of Brevibacillus sp. BB3-R1.</title>
        <authorList>
            <person name="Heo J."/>
            <person name="Lee D."/>
            <person name="Won M."/>
            <person name="Han B.-H."/>
            <person name="Hong S.-B."/>
            <person name="Kwon S.-W."/>
        </authorList>
    </citation>
    <scope>NUCLEOTIDE SEQUENCE</scope>
    <source>
        <strain evidence="1">BB3-R1</strain>
    </source>
</reference>
<accession>A0ABY4WKS6</accession>
<proteinExistence type="predicted"/>
<dbReference type="EMBL" id="CP098755">
    <property type="protein sequence ID" value="USG67768.1"/>
    <property type="molecule type" value="Genomic_DNA"/>
</dbReference>
<keyword evidence="2" id="KW-1185">Reference proteome</keyword>